<dbReference type="CDD" id="cd07891">
    <property type="entry name" value="CYTH-like_CthTTM-like_1"/>
    <property type="match status" value="1"/>
</dbReference>
<dbReference type="PANTHER" id="PTHR40114:SF1">
    <property type="entry name" value="SLR0698 PROTEIN"/>
    <property type="match status" value="1"/>
</dbReference>
<proteinExistence type="predicted"/>
<evidence type="ECO:0000259" key="1">
    <source>
        <dbReference type="PROSITE" id="PS51707"/>
    </source>
</evidence>
<dbReference type="PANTHER" id="PTHR40114">
    <property type="entry name" value="SLR0698 PROTEIN"/>
    <property type="match status" value="1"/>
</dbReference>
<sequence>MGVEIERKFLVSNDEWRLRADAGEHYRQGYLSHDPLRSVRVRIAGEKAWLNIKCATSPIRRLEYEYLIPLADAQEMLGRLCSEDCVDKVRYHVRHGRHVWEIDVFEGRNSGLVVAEIELDNEDEIFEKPDWLGREVSDDPRYYNMNLARQPYTTW</sequence>
<feature type="domain" description="CYTH" evidence="1">
    <location>
        <begin position="2"/>
        <end position="149"/>
    </location>
</feature>
<dbReference type="PIRSF" id="PIRSF016487">
    <property type="entry name" value="CYTH_UCP016487"/>
    <property type="match status" value="1"/>
</dbReference>
<protein>
    <recommendedName>
        <fullName evidence="1">CYTH domain-containing protein</fullName>
    </recommendedName>
</protein>
<accession>A0A3B0YEA2</accession>
<dbReference type="InterPro" id="IPR023577">
    <property type="entry name" value="CYTH_domain"/>
</dbReference>
<name>A0A3B0YEA2_9ZZZZ</name>
<evidence type="ECO:0000313" key="2">
    <source>
        <dbReference type="EMBL" id="VAW73957.1"/>
    </source>
</evidence>
<gene>
    <name evidence="2" type="ORF">MNBD_GAMMA14-1421</name>
</gene>
<dbReference type="InterPro" id="IPR033469">
    <property type="entry name" value="CYTH-like_dom_sf"/>
</dbReference>
<organism evidence="2">
    <name type="scientific">hydrothermal vent metagenome</name>
    <dbReference type="NCBI Taxonomy" id="652676"/>
    <lineage>
        <taxon>unclassified sequences</taxon>
        <taxon>metagenomes</taxon>
        <taxon>ecological metagenomes</taxon>
    </lineage>
</organism>
<dbReference type="Gene3D" id="2.40.320.10">
    <property type="entry name" value="Hypothetical Protein Pfu-838710-001"/>
    <property type="match status" value="1"/>
</dbReference>
<dbReference type="SMART" id="SM01118">
    <property type="entry name" value="CYTH"/>
    <property type="match status" value="1"/>
</dbReference>
<reference evidence="2" key="1">
    <citation type="submission" date="2018-06" db="EMBL/GenBank/DDBJ databases">
        <authorList>
            <person name="Zhirakovskaya E."/>
        </authorList>
    </citation>
    <scope>NUCLEOTIDE SEQUENCE</scope>
</reference>
<dbReference type="SUPFAM" id="SSF55154">
    <property type="entry name" value="CYTH-like phosphatases"/>
    <property type="match status" value="1"/>
</dbReference>
<dbReference type="EMBL" id="UOFM01000080">
    <property type="protein sequence ID" value="VAW73957.1"/>
    <property type="molecule type" value="Genomic_DNA"/>
</dbReference>
<dbReference type="InterPro" id="IPR012042">
    <property type="entry name" value="NeuTTM/CthTTM-like"/>
</dbReference>
<dbReference type="PROSITE" id="PS51707">
    <property type="entry name" value="CYTH"/>
    <property type="match status" value="1"/>
</dbReference>
<dbReference type="AlphaFoldDB" id="A0A3B0YEA2"/>
<dbReference type="Pfam" id="PF01928">
    <property type="entry name" value="CYTH"/>
    <property type="match status" value="1"/>
</dbReference>